<dbReference type="AlphaFoldDB" id="A0A2I0T7R9"/>
<dbReference type="EMBL" id="KZ516056">
    <property type="protein sequence ID" value="PKU29841.1"/>
    <property type="molecule type" value="Genomic_DNA"/>
</dbReference>
<protein>
    <recommendedName>
        <fullName evidence="3">Rna-directed dna polymerase from mobile element jockey-like</fullName>
    </recommendedName>
</protein>
<proteinExistence type="predicted"/>
<reference evidence="2" key="2">
    <citation type="submission" date="2017-12" db="EMBL/GenBank/DDBJ databases">
        <title>Genome sequence of the Bar-tailed Godwit (Limosa lapponica baueri).</title>
        <authorList>
            <person name="Lima N.C.B."/>
            <person name="Parody-Merino A.M."/>
            <person name="Battley P.F."/>
            <person name="Fidler A.E."/>
            <person name="Prosdocimi F."/>
        </authorList>
    </citation>
    <scope>NUCLEOTIDE SEQUENCE [LARGE SCALE GENOMIC DNA]</scope>
</reference>
<evidence type="ECO:0008006" key="3">
    <source>
        <dbReference type="Google" id="ProtNLM"/>
    </source>
</evidence>
<evidence type="ECO:0000313" key="1">
    <source>
        <dbReference type="EMBL" id="PKU29841.1"/>
    </source>
</evidence>
<accession>A0A2I0T7R9</accession>
<sequence length="77" mass="8413">MNEFEENLKVQKDLGVLVDNGKTMSQQCALVAKKVNSILGCIKKRVASRSREVILPLYSDLMRPPSGVLCPVLGSPV</sequence>
<evidence type="ECO:0000313" key="2">
    <source>
        <dbReference type="Proteomes" id="UP000233556"/>
    </source>
</evidence>
<name>A0A2I0T7R9_LIMLA</name>
<organism evidence="1 2">
    <name type="scientific">Limosa lapponica baueri</name>
    <dbReference type="NCBI Taxonomy" id="1758121"/>
    <lineage>
        <taxon>Eukaryota</taxon>
        <taxon>Metazoa</taxon>
        <taxon>Chordata</taxon>
        <taxon>Craniata</taxon>
        <taxon>Vertebrata</taxon>
        <taxon>Euteleostomi</taxon>
        <taxon>Archelosauria</taxon>
        <taxon>Archosauria</taxon>
        <taxon>Dinosauria</taxon>
        <taxon>Saurischia</taxon>
        <taxon>Theropoda</taxon>
        <taxon>Coelurosauria</taxon>
        <taxon>Aves</taxon>
        <taxon>Neognathae</taxon>
        <taxon>Neoaves</taxon>
        <taxon>Charadriiformes</taxon>
        <taxon>Scolopacidae</taxon>
        <taxon>Limosa</taxon>
    </lineage>
</organism>
<dbReference type="PANTHER" id="PTHR33332">
    <property type="entry name" value="REVERSE TRANSCRIPTASE DOMAIN-CONTAINING PROTEIN"/>
    <property type="match status" value="1"/>
</dbReference>
<keyword evidence="2" id="KW-1185">Reference proteome</keyword>
<dbReference type="Proteomes" id="UP000233556">
    <property type="component" value="Unassembled WGS sequence"/>
</dbReference>
<reference evidence="2" key="1">
    <citation type="submission" date="2017-11" db="EMBL/GenBank/DDBJ databases">
        <authorList>
            <person name="Lima N.C."/>
            <person name="Parody-Merino A.M."/>
            <person name="Battley P.F."/>
            <person name="Fidler A.E."/>
            <person name="Prosdocimi F."/>
        </authorList>
    </citation>
    <scope>NUCLEOTIDE SEQUENCE [LARGE SCALE GENOMIC DNA]</scope>
</reference>
<gene>
    <name evidence="1" type="ORF">llap_19855</name>
</gene>